<feature type="coiled-coil region" evidence="1">
    <location>
        <begin position="514"/>
        <end position="555"/>
    </location>
</feature>
<evidence type="ECO:0000256" key="2">
    <source>
        <dbReference type="SAM" id="MobiDB-lite"/>
    </source>
</evidence>
<feature type="domain" description="DUF5523" evidence="6">
    <location>
        <begin position="222"/>
        <end position="349"/>
    </location>
</feature>
<reference evidence="9" key="1">
    <citation type="submission" date="2020-07" db="EMBL/GenBank/DDBJ databases">
        <title>Multicomponent nature underlies the extraordinary mechanical properties of spider dragline silk.</title>
        <authorList>
            <person name="Kono N."/>
            <person name="Nakamura H."/>
            <person name="Mori M."/>
            <person name="Yoshida Y."/>
            <person name="Ohtoshi R."/>
            <person name="Malay A.D."/>
            <person name="Moran D.A.P."/>
            <person name="Tomita M."/>
            <person name="Numata K."/>
            <person name="Arakawa K."/>
        </authorList>
    </citation>
    <scope>NUCLEOTIDE SEQUENCE</scope>
</reference>
<accession>A0A8X6L6K6</accession>
<feature type="coiled-coil region" evidence="1">
    <location>
        <begin position="418"/>
        <end position="476"/>
    </location>
</feature>
<dbReference type="InterPro" id="IPR052434">
    <property type="entry name" value="Tectonic-like_complex_comp"/>
</dbReference>
<dbReference type="Pfam" id="PF00168">
    <property type="entry name" value="C2"/>
    <property type="match status" value="1"/>
</dbReference>
<feature type="domain" description="C2" evidence="4">
    <location>
        <begin position="1030"/>
        <end position="1103"/>
    </location>
</feature>
<dbReference type="Gene3D" id="2.60.40.150">
    <property type="entry name" value="C2 domain"/>
    <property type="match status" value="1"/>
</dbReference>
<dbReference type="GO" id="GO:0035869">
    <property type="term" value="C:ciliary transition zone"/>
    <property type="evidence" value="ECO:0007669"/>
    <property type="project" value="TreeGrafter"/>
</dbReference>
<dbReference type="InterPro" id="IPR056290">
    <property type="entry name" value="CEPT76/DRC7_peptidase-like_dom"/>
</dbReference>
<evidence type="ECO:0000259" key="7">
    <source>
        <dbReference type="Pfam" id="PF24652"/>
    </source>
</evidence>
<dbReference type="Proteomes" id="UP000887116">
    <property type="component" value="Unassembled WGS sequence"/>
</dbReference>
<dbReference type="GO" id="GO:1905515">
    <property type="term" value="P:non-motile cilium assembly"/>
    <property type="evidence" value="ECO:0007669"/>
    <property type="project" value="TreeGrafter"/>
</dbReference>
<feature type="domain" description="CEP76/DRC7 peptidase-like" evidence="8">
    <location>
        <begin position="1313"/>
        <end position="1430"/>
    </location>
</feature>
<dbReference type="InterPro" id="IPR035892">
    <property type="entry name" value="C2_domain_sf"/>
</dbReference>
<keyword evidence="10" id="KW-1185">Reference proteome</keyword>
<keyword evidence="3" id="KW-1133">Transmembrane helix</keyword>
<evidence type="ECO:0000313" key="9">
    <source>
        <dbReference type="EMBL" id="GFQ97216.1"/>
    </source>
</evidence>
<evidence type="ECO:0000259" key="6">
    <source>
        <dbReference type="Pfam" id="PF17661"/>
    </source>
</evidence>
<name>A0A8X6L6K6_TRICU</name>
<evidence type="ECO:0000259" key="4">
    <source>
        <dbReference type="Pfam" id="PF00168"/>
    </source>
</evidence>
<dbReference type="PANTHER" id="PTHR20837:SF0">
    <property type="entry name" value="COILED-COIL AND C2 DOMAIN-CONTAINING PROTEIN 2A"/>
    <property type="match status" value="1"/>
</dbReference>
<sequence length="1596" mass="184779">MALLQDSKIETIVEVTSEIPESLKVELRKKRKKLKEKKAKSSYEESSFDLEEIKSEPLEEVQLKRDSIGKLPKVLPKIVGRPLPSPPYSSDDLSYQSSYAFQPLKPIPPPRRNKKAYELKESVSLNSKVEEQSINTVVEENSLSEISKETQDSGINGSTKTSSKLKRSNKSSADEISSRSPSPCEDVEISDYDFFTRVWDKEELQSTPCECSDVADGMSQDETDSVGLIRKELQEKLTGIEIVDHERASYTPFHIKIEKENNSFFHPSFKPVPVKMKLPEDKEPRYLEDEGFYVGKKPEISKRNINRLENRLITQKEFQWFGDDGLVKMLPDPVRRSPIRHVVEEQAEKFPDLEYIKASLNSDKWKLSGKSNKGYQLDLDISSISFLHHPLFSIEHIIESRLLQMYYKHLCNEKSGVVNVLKQKLKGLRSAASNLKQNMQKGMQEMAINNERQQRLKQYQKDIRQTKRLRDLREAEQKSLWKSILNTWEELKQHRQTQGFTSTSLNLTIQEVKMDKAIEKEEWERELLDELEEEMEDYEASSEKLFQEYETALSEWKQWNKAVKLAHKRQKLREKYQNDSQLEDESEVGEDLMSTKFEDERILSEPEVPKPKPVPKFNSAATLEKLKSNAIKMRRNPGEPVLRITIDHDIPITPLNQCPREEVQRRNAVGKKKLYFKIMFNNKKVAETCERYLSQDFKAVWGQIFKIQIVHSPQSLRIEILESGFFSSTPLAELYIPIPSSSQTALNSKLIDHQFSSEKSFSPQYNAVGSGTSHKFYDGSEIFLLTNGILKCSLAWGVSEDNTVLVPSNIDLHIRENKNPNPLSYLLSARCSNIEKLHQWIKKSNLDPHNPENAALFHFFQELGLEDEESEEVFDCFRLEPFQDEMDFCSMEEIENNKRFQLLHLRDQDEAEFQNLRMIPPDEQNIKDDMIQLLHKRANENQKKETVGEEQREQAKMVMQKVREEVAKRFYVSQHQRMLEDIVMEEKVPSIGTIGFSLLKLFQTKRPLYPERKDRKKVICSNANMDVKIIVRILHASNVPVRKDTSPIKEKNEQKNGDTAMLFESQVQPFVEVMFQRTSMKTGIAEGPHPTWNQELELPFHAPNDNYTPSNLETVKECIYINLFDEVTVDLLESDKERETVVYERLERRWLGNLKIPFTTLYLNSKIEGTFRINVPPVLLSYENEPRPWLTGLSDAASNYTYLSFFMTIEPCLQLPEIFRDQFDSAEPEKVLNEVEKWRQSVIPRFPDRMIKLMSVDLSGKWIFVTRFLRPLSPPEELLLGNKESLETMELLARFVSLIPTVSDSITFPGLCDIWSTSDQFLQMLTGDEEEHAILLCSYFLFLGKRSMLLLGSGIPEGPTAYVVTWESQTNVFVWNSSTGDHFSVRDNYCPLQTVGCLISPDNVWANIQKNNHPSRINFDVSKSGDWKPFFSRSFPNPGLRSIQPTSLTYNATDPEYVKELQENLKKSLKESIQKWRPNTSTTWNSNCNKTLYKILTRLERNVGRTASDDSLQELEQVLKKYKVDGFPLTMPYTDIDAVIETVFATGVHLTEDKNAEFSVAVYIHIYPCCVLAVWVYVAVLIPRKNVENKTQKIET</sequence>
<proteinExistence type="predicted"/>
<feature type="region of interest" description="Disordered" evidence="2">
    <location>
        <begin position="100"/>
        <end position="184"/>
    </location>
</feature>
<gene>
    <name evidence="9" type="primary">Cc2d2a</name>
    <name evidence="9" type="ORF">TNCT_453781</name>
</gene>
<dbReference type="Pfam" id="PF24652">
    <property type="entry name" value="CEP76_C"/>
    <property type="match status" value="1"/>
</dbReference>
<feature type="compositionally biased region" description="Polar residues" evidence="2">
    <location>
        <begin position="123"/>
        <end position="145"/>
    </location>
</feature>
<feature type="transmembrane region" description="Helical" evidence="3">
    <location>
        <begin position="1560"/>
        <end position="1582"/>
    </location>
</feature>
<dbReference type="GO" id="GO:1904491">
    <property type="term" value="P:protein localization to ciliary transition zone"/>
    <property type="evidence" value="ECO:0007669"/>
    <property type="project" value="TreeGrafter"/>
</dbReference>
<keyword evidence="1" id="KW-0175">Coiled coil</keyword>
<organism evidence="9 10">
    <name type="scientific">Trichonephila clavata</name>
    <name type="common">Joro spider</name>
    <name type="synonym">Nephila clavata</name>
    <dbReference type="NCBI Taxonomy" id="2740835"/>
    <lineage>
        <taxon>Eukaryota</taxon>
        <taxon>Metazoa</taxon>
        <taxon>Ecdysozoa</taxon>
        <taxon>Arthropoda</taxon>
        <taxon>Chelicerata</taxon>
        <taxon>Arachnida</taxon>
        <taxon>Araneae</taxon>
        <taxon>Araneomorphae</taxon>
        <taxon>Entelegynae</taxon>
        <taxon>Araneoidea</taxon>
        <taxon>Nephilidae</taxon>
        <taxon>Trichonephila</taxon>
    </lineage>
</organism>
<evidence type="ECO:0000259" key="5">
    <source>
        <dbReference type="Pfam" id="PF15625"/>
    </source>
</evidence>
<protein>
    <submittedName>
        <fullName evidence="9">Coiled-coil and C2 domain-containing protein 2A</fullName>
    </submittedName>
</protein>
<feature type="domain" description="Centrosomal protein of 76 kDa C-terminal" evidence="7">
    <location>
        <begin position="1459"/>
        <end position="1580"/>
    </location>
</feature>
<dbReference type="Pfam" id="PF24656">
    <property type="entry name" value="CEPT76_peptidase"/>
    <property type="match status" value="1"/>
</dbReference>
<keyword evidence="3" id="KW-0472">Membrane</keyword>
<evidence type="ECO:0000259" key="8">
    <source>
        <dbReference type="Pfam" id="PF24656"/>
    </source>
</evidence>
<dbReference type="PANTHER" id="PTHR20837">
    <property type="entry name" value="CENTROSOMAL PROTEIN-RELATED"/>
    <property type="match status" value="1"/>
</dbReference>
<dbReference type="InterPro" id="IPR028928">
    <property type="entry name" value="CC2D2AN-C2"/>
</dbReference>
<dbReference type="EMBL" id="BMAO01004817">
    <property type="protein sequence ID" value="GFQ97216.1"/>
    <property type="molecule type" value="Genomic_DNA"/>
</dbReference>
<keyword evidence="3" id="KW-0812">Transmembrane</keyword>
<comment type="caution">
    <text evidence="9">The sequence shown here is derived from an EMBL/GenBank/DDBJ whole genome shotgun (WGS) entry which is preliminary data.</text>
</comment>
<evidence type="ECO:0000256" key="1">
    <source>
        <dbReference type="SAM" id="Coils"/>
    </source>
</evidence>
<dbReference type="InterPro" id="IPR000008">
    <property type="entry name" value="C2_dom"/>
</dbReference>
<dbReference type="Pfam" id="PF15625">
    <property type="entry name" value="CC2D2AN-C2"/>
    <property type="match status" value="1"/>
</dbReference>
<dbReference type="OrthoDB" id="6419399at2759"/>
<evidence type="ECO:0000313" key="10">
    <source>
        <dbReference type="Proteomes" id="UP000887116"/>
    </source>
</evidence>
<feature type="domain" description="CC2D2A N-terminal C2" evidence="5">
    <location>
        <begin position="637"/>
        <end position="807"/>
    </location>
</feature>
<evidence type="ECO:0000256" key="3">
    <source>
        <dbReference type="SAM" id="Phobius"/>
    </source>
</evidence>
<feature type="compositionally biased region" description="Polar residues" evidence="2">
    <location>
        <begin position="152"/>
        <end position="162"/>
    </location>
</feature>
<dbReference type="Pfam" id="PF17661">
    <property type="entry name" value="DUF5523"/>
    <property type="match status" value="1"/>
</dbReference>
<dbReference type="InterPro" id="IPR041510">
    <property type="entry name" value="DUF5523"/>
</dbReference>
<dbReference type="InterPro" id="IPR056288">
    <property type="entry name" value="CEP76_C"/>
</dbReference>